<keyword evidence="4 12" id="KW-0808">Transferase</keyword>
<dbReference type="CDD" id="cd05398">
    <property type="entry name" value="NT_ClassII-CCAase"/>
    <property type="match status" value="1"/>
</dbReference>
<dbReference type="Gene3D" id="3.10.580.10">
    <property type="entry name" value="CBS-domain"/>
    <property type="match status" value="1"/>
</dbReference>
<keyword evidence="7" id="KW-0479">Metal-binding</keyword>
<keyword evidence="11" id="KW-0129">CBS domain</keyword>
<feature type="domain" description="CBS" evidence="13">
    <location>
        <begin position="376"/>
        <end position="433"/>
    </location>
</feature>
<protein>
    <submittedName>
        <fullName evidence="14">CBS domain-containing protein</fullName>
    </submittedName>
</protein>
<dbReference type="InterPro" id="IPR000644">
    <property type="entry name" value="CBS_dom"/>
</dbReference>
<dbReference type="GO" id="GO:0000166">
    <property type="term" value="F:nucleotide binding"/>
    <property type="evidence" value="ECO:0007669"/>
    <property type="project" value="UniProtKB-KW"/>
</dbReference>
<dbReference type="Gene3D" id="3.30.460.10">
    <property type="entry name" value="Beta Polymerase, domain 2"/>
    <property type="match status" value="1"/>
</dbReference>
<comment type="cofactor">
    <cofactor evidence="1">
        <name>Mg(2+)</name>
        <dbReference type="ChEBI" id="CHEBI:18420"/>
    </cofactor>
</comment>
<keyword evidence="8" id="KW-0547">Nucleotide-binding</keyword>
<evidence type="ECO:0000259" key="13">
    <source>
        <dbReference type="PROSITE" id="PS51371"/>
    </source>
</evidence>
<dbReference type="Gene3D" id="3.10.310.30">
    <property type="match status" value="1"/>
</dbReference>
<dbReference type="PANTHER" id="PTHR47788:SF1">
    <property type="entry name" value="A-ADDING TRNA NUCLEOTIDYLTRANSFERASE"/>
    <property type="match status" value="1"/>
</dbReference>
<evidence type="ECO:0000256" key="5">
    <source>
        <dbReference type="ARBA" id="ARBA00022694"/>
    </source>
</evidence>
<evidence type="ECO:0000256" key="11">
    <source>
        <dbReference type="PROSITE-ProRule" id="PRU00703"/>
    </source>
</evidence>
<dbReference type="InterPro" id="IPR043519">
    <property type="entry name" value="NT_sf"/>
</dbReference>
<evidence type="ECO:0000256" key="9">
    <source>
        <dbReference type="ARBA" id="ARBA00022842"/>
    </source>
</evidence>
<dbReference type="InterPro" id="IPR038763">
    <property type="entry name" value="DHH_sf"/>
</dbReference>
<proteinExistence type="inferred from homology"/>
<dbReference type="Gene3D" id="3.90.1640.10">
    <property type="entry name" value="inorganic pyrophosphatase (n-terminal core)"/>
    <property type="match status" value="1"/>
</dbReference>
<dbReference type="InterPro" id="IPR002646">
    <property type="entry name" value="PolA_pol_head_dom"/>
</dbReference>
<dbReference type="SUPFAM" id="SSF64182">
    <property type="entry name" value="DHH phosphoesterases"/>
    <property type="match status" value="1"/>
</dbReference>
<evidence type="ECO:0000313" key="15">
    <source>
        <dbReference type="Proteomes" id="UP000671879"/>
    </source>
</evidence>
<dbReference type="GO" id="GO:0008033">
    <property type="term" value="P:tRNA processing"/>
    <property type="evidence" value="ECO:0007669"/>
    <property type="project" value="UniProtKB-KW"/>
</dbReference>
<evidence type="ECO:0000256" key="1">
    <source>
        <dbReference type="ARBA" id="ARBA00001946"/>
    </source>
</evidence>
<dbReference type="AlphaFoldDB" id="A0A9Q7APJ8"/>
<dbReference type="SUPFAM" id="SSF81301">
    <property type="entry name" value="Nucleotidyltransferase"/>
    <property type="match status" value="1"/>
</dbReference>
<keyword evidence="10 12" id="KW-0694">RNA-binding</keyword>
<evidence type="ECO:0000313" key="14">
    <source>
        <dbReference type="EMBL" id="QTX33013.1"/>
    </source>
</evidence>
<evidence type="ECO:0000256" key="10">
    <source>
        <dbReference type="ARBA" id="ARBA00022884"/>
    </source>
</evidence>
<dbReference type="InterPro" id="IPR032828">
    <property type="entry name" value="PolyA_RNA-bd"/>
</dbReference>
<dbReference type="SMART" id="SM00116">
    <property type="entry name" value="CBS"/>
    <property type="match status" value="2"/>
</dbReference>
<dbReference type="Pfam" id="PF00571">
    <property type="entry name" value="CBS"/>
    <property type="match status" value="2"/>
</dbReference>
<keyword evidence="3" id="KW-0820">tRNA-binding</keyword>
<evidence type="ECO:0000256" key="3">
    <source>
        <dbReference type="ARBA" id="ARBA00022555"/>
    </source>
</evidence>
<keyword evidence="6" id="KW-0548">Nucleotidyltransferase</keyword>
<gene>
    <name evidence="14" type="ORF">KAR29_03625</name>
</gene>
<dbReference type="EMBL" id="CP072943">
    <property type="protein sequence ID" value="QTX33013.1"/>
    <property type="molecule type" value="Genomic_DNA"/>
</dbReference>
<name>A0A9Q7APJ8_9BACT</name>
<reference evidence="15" key="1">
    <citation type="submission" date="2021-04" db="EMBL/GenBank/DDBJ databases">
        <title>A novel Synergistetes isolate from a pyrite-forming mixed culture.</title>
        <authorList>
            <person name="Bunk B."/>
            <person name="Sproer C."/>
            <person name="Spring S."/>
            <person name="Pester M."/>
        </authorList>
    </citation>
    <scope>NUCLEOTIDE SEQUENCE [LARGE SCALE GENOMIC DNA]</scope>
    <source>
        <strain evidence="15">J.5.4.2-T.3.5.2</strain>
    </source>
</reference>
<dbReference type="CDD" id="cd04595">
    <property type="entry name" value="CBS_pair_DHH_polyA_Pol_assoc"/>
    <property type="match status" value="1"/>
</dbReference>
<dbReference type="GO" id="GO:0000049">
    <property type="term" value="F:tRNA binding"/>
    <property type="evidence" value="ECO:0007669"/>
    <property type="project" value="UniProtKB-KW"/>
</dbReference>
<sequence>MRLITSHIGSDFDSLASMVAASKLYDGAVLSFSGSAGRTVREFLKRFPGRWEVLTPRKITLADVELLVIVDARSRSRLGAFAPLLDRPSVEVHLYDHHPPSLDEIEAEKSVIEPVGAVTTLMVEILLGEGIPISPQEATLFVLGIYEDTGALTFGSTCRRDFEAVARLRELGADMTLIPLYVEMALSAPERRLQDLLVDRAWERYINGARVVLSTLSLDHYVEGLSLFVHRLRDYFDADISLVAVSMEKRTYVVGRSREGILDVALFLAPLGGGGHPQAASVTLTGVEPSRILADLEKALEGAVAPSLLVRDVMTRPVMAVEASISLDEAYRVMIRYGHAALPVTVGGRLKGIMTRKDLDKAKLHGLGQVRVAEYMTEGVLSLRPEASIAEAHRMMVVHNIGRLPVVVDGELQGIVTRTDMLRALYPASLPPEERRFGHDYPWQEDLTDLMVRRLSEETNDLLRRLGRMAESLSMRAYAVGGFVRDLLLGRTNLDLDIVIEGDGVAFMKAWEREGYRVSVHERFRTGMIVFPGPRKVDVATARREFYEFPVAQPTVASDSLKHDLYRRDFTVNAMAIALGERDWGTLVDYFGGRRDLRRGFLKVLHNLSFVEDPTRVFRAVRLEQRLKLKMEENTVRLLTSCVRGGLLSLLSGLRVKSEVEILFHEALPLPAIRRLREFGAWEVLFPGLAVDSRTDRVVRRLTVFFRRLHRDLPPLEASLWLVYLASLLFGSDEAVQRSVMDRLHLTPAERHVLSLALFSLGAAENDLGGRGERRPSEICRALTGVPLAVCLFWAAATERQRIRRRLLLFLTRWHKVRPMLTGRDILDLGYRRGPLVGKILDALLTARLDGSVETREEEIQWVLDTYPGAAPDTERK</sequence>
<comment type="similarity">
    <text evidence="2 12">Belongs to the tRNA nucleotidyltransferase/poly(A) polymerase family.</text>
</comment>
<dbReference type="GO" id="GO:0046872">
    <property type="term" value="F:metal ion binding"/>
    <property type="evidence" value="ECO:0007669"/>
    <property type="project" value="UniProtKB-KW"/>
</dbReference>
<dbReference type="SUPFAM" id="SSF54631">
    <property type="entry name" value="CBS-domain pair"/>
    <property type="match status" value="1"/>
</dbReference>
<evidence type="ECO:0000256" key="6">
    <source>
        <dbReference type="ARBA" id="ARBA00022695"/>
    </source>
</evidence>
<evidence type="ECO:0000256" key="7">
    <source>
        <dbReference type="ARBA" id="ARBA00022723"/>
    </source>
</evidence>
<keyword evidence="9" id="KW-0460">Magnesium</keyword>
<dbReference type="Gene3D" id="1.10.3090.10">
    <property type="entry name" value="cca-adding enzyme, domain 2"/>
    <property type="match status" value="1"/>
</dbReference>
<dbReference type="PANTHER" id="PTHR47788">
    <property type="entry name" value="POLYA POLYMERASE"/>
    <property type="match status" value="1"/>
</dbReference>
<dbReference type="InterPro" id="IPR052390">
    <property type="entry name" value="tRNA_nt/polyA_polymerase"/>
</dbReference>
<dbReference type="PROSITE" id="PS51371">
    <property type="entry name" value="CBS"/>
    <property type="match status" value="2"/>
</dbReference>
<dbReference type="RefSeq" id="WP_274374281.1">
    <property type="nucleotide sequence ID" value="NZ_CP072943.1"/>
</dbReference>
<accession>A0A9Q7APJ8</accession>
<dbReference type="InterPro" id="IPR046342">
    <property type="entry name" value="CBS_dom_sf"/>
</dbReference>
<evidence type="ECO:0000256" key="4">
    <source>
        <dbReference type="ARBA" id="ARBA00022679"/>
    </source>
</evidence>
<dbReference type="KEGG" id="aram:KAR29_03625"/>
<feature type="domain" description="CBS" evidence="13">
    <location>
        <begin position="314"/>
        <end position="370"/>
    </location>
</feature>
<evidence type="ECO:0000256" key="12">
    <source>
        <dbReference type="RuleBase" id="RU003953"/>
    </source>
</evidence>
<evidence type="ECO:0000256" key="2">
    <source>
        <dbReference type="ARBA" id="ARBA00007265"/>
    </source>
</evidence>
<keyword evidence="15" id="KW-1185">Reference proteome</keyword>
<dbReference type="Pfam" id="PF01743">
    <property type="entry name" value="PolyA_pol"/>
    <property type="match status" value="1"/>
</dbReference>
<organism evidence="14 15">
    <name type="scientific">Aminithiophilus ramosus</name>
    <dbReference type="NCBI Taxonomy" id="3029084"/>
    <lineage>
        <taxon>Bacteria</taxon>
        <taxon>Thermotogati</taxon>
        <taxon>Synergistota</taxon>
        <taxon>Synergistia</taxon>
        <taxon>Synergistales</taxon>
        <taxon>Aminithiophilaceae</taxon>
        <taxon>Aminithiophilus</taxon>
    </lineage>
</organism>
<evidence type="ECO:0000256" key="8">
    <source>
        <dbReference type="ARBA" id="ARBA00022741"/>
    </source>
</evidence>
<dbReference type="GO" id="GO:0016779">
    <property type="term" value="F:nucleotidyltransferase activity"/>
    <property type="evidence" value="ECO:0007669"/>
    <property type="project" value="UniProtKB-KW"/>
</dbReference>
<dbReference type="Pfam" id="PF12627">
    <property type="entry name" value="PolyA_pol_RNAbd"/>
    <property type="match status" value="1"/>
</dbReference>
<dbReference type="Proteomes" id="UP000671879">
    <property type="component" value="Chromosome"/>
</dbReference>
<keyword evidence="5" id="KW-0819">tRNA processing</keyword>
<dbReference type="SUPFAM" id="SSF81891">
    <property type="entry name" value="Poly A polymerase C-terminal region-like"/>
    <property type="match status" value="1"/>
</dbReference>